<dbReference type="GO" id="GO:0004425">
    <property type="term" value="F:indole-3-glycerol-phosphate synthase activity"/>
    <property type="evidence" value="ECO:0007669"/>
    <property type="project" value="UniProtKB-UniRule"/>
</dbReference>
<dbReference type="GO" id="GO:0004640">
    <property type="term" value="F:phosphoribosylanthranilate isomerase activity"/>
    <property type="evidence" value="ECO:0007669"/>
    <property type="project" value="TreeGrafter"/>
</dbReference>
<dbReference type="Pfam" id="PF00218">
    <property type="entry name" value="IGPS"/>
    <property type="match status" value="1"/>
</dbReference>
<evidence type="ECO:0000256" key="7">
    <source>
        <dbReference type="ARBA" id="ARBA00023239"/>
    </source>
</evidence>
<sequence length="261" mass="28638">MNLLQRIVAVKRDEIAQRQREYPLAALLARLKSALPIRPFGAMLKRSPDTPMRLIAELKKASPSKGIFRDDFDAAAFLRAYERSPASALSILTDTPFFQGRLDFLPLARQLTTKPLLRKDFLIDAYQLFEARVYGADAVLLIVAALTPAQLHELLSLTRELGMDALVEVHTETELETALNAGATLIGINNRDLTTFAVDLTTTLRLRPLIPDGCVVVSESGIETPEQVRRLADAGVDAILVGETLIRSDDPVAKAKALLGL</sequence>
<evidence type="ECO:0000313" key="10">
    <source>
        <dbReference type="EMBL" id="GBC99551.1"/>
    </source>
</evidence>
<dbReference type="InterPro" id="IPR011060">
    <property type="entry name" value="RibuloseP-bd_barrel"/>
</dbReference>
<evidence type="ECO:0000256" key="3">
    <source>
        <dbReference type="ARBA" id="ARBA00022605"/>
    </source>
</evidence>
<keyword evidence="7 8" id="KW-0456">Lyase</keyword>
<dbReference type="AlphaFoldDB" id="A0A2H5XED7"/>
<keyword evidence="5 8" id="KW-0822">Tryptophan biosynthesis</keyword>
<evidence type="ECO:0000256" key="5">
    <source>
        <dbReference type="ARBA" id="ARBA00022822"/>
    </source>
</evidence>
<comment type="caution">
    <text evidence="10">The sequence shown here is derived from an EMBL/GenBank/DDBJ whole genome shotgun (WGS) entry which is preliminary data.</text>
</comment>
<dbReference type="SUPFAM" id="SSF51366">
    <property type="entry name" value="Ribulose-phoshate binding barrel"/>
    <property type="match status" value="1"/>
</dbReference>
<keyword evidence="4 8" id="KW-0210">Decarboxylase</keyword>
<evidence type="ECO:0000256" key="1">
    <source>
        <dbReference type="ARBA" id="ARBA00001633"/>
    </source>
</evidence>
<evidence type="ECO:0000259" key="9">
    <source>
        <dbReference type="Pfam" id="PF00218"/>
    </source>
</evidence>
<gene>
    <name evidence="8 10" type="primary">trpC</name>
    <name evidence="10" type="ORF">HRbin17_02077</name>
</gene>
<dbReference type="NCBIfam" id="NF001377">
    <property type="entry name" value="PRK00278.2-4"/>
    <property type="match status" value="1"/>
</dbReference>
<dbReference type="EC" id="4.1.1.48" evidence="8"/>
<dbReference type="InterPro" id="IPR001468">
    <property type="entry name" value="Indole-3-GlycerolPSynthase_CS"/>
</dbReference>
<dbReference type="InterPro" id="IPR013785">
    <property type="entry name" value="Aldolase_TIM"/>
</dbReference>
<dbReference type="PANTHER" id="PTHR22854:SF2">
    <property type="entry name" value="INDOLE-3-GLYCEROL-PHOSPHATE SYNTHASE"/>
    <property type="match status" value="1"/>
</dbReference>
<evidence type="ECO:0000256" key="4">
    <source>
        <dbReference type="ARBA" id="ARBA00022793"/>
    </source>
</evidence>
<evidence type="ECO:0000256" key="2">
    <source>
        <dbReference type="ARBA" id="ARBA00004696"/>
    </source>
</evidence>
<dbReference type="Gene3D" id="3.20.20.70">
    <property type="entry name" value="Aldolase class I"/>
    <property type="match status" value="1"/>
</dbReference>
<dbReference type="HAMAP" id="MF_00134_B">
    <property type="entry name" value="IGPS_B"/>
    <property type="match status" value="1"/>
</dbReference>
<proteinExistence type="inferred from homology"/>
<dbReference type="InterPro" id="IPR045186">
    <property type="entry name" value="Indole-3-glycerol_P_synth"/>
</dbReference>
<name>A0A2H5XED7_9BACT</name>
<comment type="catalytic activity">
    <reaction evidence="1 8">
        <text>1-(2-carboxyphenylamino)-1-deoxy-D-ribulose 5-phosphate + H(+) = (1S,2R)-1-C-(indol-3-yl)glycerol 3-phosphate + CO2 + H2O</text>
        <dbReference type="Rhea" id="RHEA:23476"/>
        <dbReference type="ChEBI" id="CHEBI:15377"/>
        <dbReference type="ChEBI" id="CHEBI:15378"/>
        <dbReference type="ChEBI" id="CHEBI:16526"/>
        <dbReference type="ChEBI" id="CHEBI:58613"/>
        <dbReference type="ChEBI" id="CHEBI:58866"/>
        <dbReference type="EC" id="4.1.1.48"/>
    </reaction>
</comment>
<keyword evidence="6 8" id="KW-0057">Aromatic amino acid biosynthesis</keyword>
<accession>A0A2H5XED7</accession>
<evidence type="ECO:0000313" key="11">
    <source>
        <dbReference type="Proteomes" id="UP000236173"/>
    </source>
</evidence>
<protein>
    <recommendedName>
        <fullName evidence="8">Indole-3-glycerol phosphate synthase</fullName>
        <shortName evidence="8">IGPS</shortName>
        <ecNumber evidence="8">4.1.1.48</ecNumber>
    </recommendedName>
</protein>
<comment type="pathway">
    <text evidence="2 8">Amino-acid biosynthesis; L-tryptophan biosynthesis; L-tryptophan from chorismate: step 4/5.</text>
</comment>
<dbReference type="UniPathway" id="UPA00035">
    <property type="reaction ID" value="UER00043"/>
</dbReference>
<organism evidence="10 11">
    <name type="scientific">Candidatus Fervidibacter japonicus</name>
    <dbReference type="NCBI Taxonomy" id="2035412"/>
    <lineage>
        <taxon>Bacteria</taxon>
        <taxon>Candidatus Fervidibacterota</taxon>
        <taxon>Candidatus Fervidibacter</taxon>
    </lineage>
</organism>
<dbReference type="PROSITE" id="PS00614">
    <property type="entry name" value="IGPS"/>
    <property type="match status" value="1"/>
</dbReference>
<dbReference type="EMBL" id="BEHT01000030">
    <property type="protein sequence ID" value="GBC99551.1"/>
    <property type="molecule type" value="Genomic_DNA"/>
</dbReference>
<evidence type="ECO:0000256" key="8">
    <source>
        <dbReference type="HAMAP-Rule" id="MF_00134"/>
    </source>
</evidence>
<feature type="domain" description="Indole-3-glycerol phosphate synthase" evidence="9">
    <location>
        <begin position="4"/>
        <end position="258"/>
    </location>
</feature>
<dbReference type="FunFam" id="3.20.20.70:FF:000024">
    <property type="entry name" value="Indole-3-glycerol phosphate synthase"/>
    <property type="match status" value="1"/>
</dbReference>
<dbReference type="GO" id="GO:0000162">
    <property type="term" value="P:L-tryptophan biosynthetic process"/>
    <property type="evidence" value="ECO:0007669"/>
    <property type="project" value="UniProtKB-UniRule"/>
</dbReference>
<keyword evidence="3 8" id="KW-0028">Amino-acid biosynthesis</keyword>
<comment type="similarity">
    <text evidence="8">Belongs to the TrpC family.</text>
</comment>
<reference evidence="11" key="1">
    <citation type="submission" date="2017-09" db="EMBL/GenBank/DDBJ databases">
        <title>Metaegenomics of thermophilic ammonia-oxidizing enrichment culture.</title>
        <authorList>
            <person name="Kato S."/>
            <person name="Suzuki K."/>
        </authorList>
    </citation>
    <scope>NUCLEOTIDE SEQUENCE [LARGE SCALE GENOMIC DNA]</scope>
</reference>
<dbReference type="PANTHER" id="PTHR22854">
    <property type="entry name" value="TRYPTOPHAN BIOSYNTHESIS PROTEIN"/>
    <property type="match status" value="1"/>
</dbReference>
<evidence type="ECO:0000256" key="6">
    <source>
        <dbReference type="ARBA" id="ARBA00023141"/>
    </source>
</evidence>
<dbReference type="Proteomes" id="UP000236173">
    <property type="component" value="Unassembled WGS sequence"/>
</dbReference>
<dbReference type="CDD" id="cd00331">
    <property type="entry name" value="IGPS"/>
    <property type="match status" value="1"/>
</dbReference>
<dbReference type="InterPro" id="IPR013798">
    <property type="entry name" value="Indole-3-glycerol_P_synth_dom"/>
</dbReference>